<sequence length="200" mass="21826">MGTRMMDLMLLSEALWIALWIGAQPAEVALLYAAGFYASMYAAAQVAPWLVLHLSITQPVLQWMAEHAEANVHVFGEGLVRRSMRTPSQISGQIHWTALHALDWTMALFLGAAVWCAFMGVHRFLQSMLDEDEPAEVGGFSRWVSGLIGASVGLWSMLQAAPTLAALLHLFGSAKSLESNPLLDLILHGLQALSAVRTMI</sequence>
<evidence type="ECO:0000313" key="3">
    <source>
        <dbReference type="Proteomes" id="UP001529245"/>
    </source>
</evidence>
<accession>A0ABT6XYM1</accession>
<dbReference type="Proteomes" id="UP001529245">
    <property type="component" value="Unassembled WGS sequence"/>
</dbReference>
<evidence type="ECO:0000313" key="2">
    <source>
        <dbReference type="EMBL" id="MDI9259699.1"/>
    </source>
</evidence>
<feature type="transmembrane region" description="Helical" evidence="1">
    <location>
        <begin position="104"/>
        <end position="125"/>
    </location>
</feature>
<feature type="transmembrane region" description="Helical" evidence="1">
    <location>
        <begin position="145"/>
        <end position="171"/>
    </location>
</feature>
<gene>
    <name evidence="2" type="ORF">QID03_05815</name>
</gene>
<keyword evidence="1" id="KW-0812">Transmembrane</keyword>
<dbReference type="RefSeq" id="WP_283203242.1">
    <property type="nucleotide sequence ID" value="NZ_JASGCB010000006.1"/>
</dbReference>
<proteinExistence type="predicted"/>
<organism evidence="2 3">
    <name type="scientific">Alicyclobacillus sendaiensis PA2</name>
    <dbReference type="NCBI Taxonomy" id="3029425"/>
    <lineage>
        <taxon>Bacteria</taxon>
        <taxon>Bacillati</taxon>
        <taxon>Bacillota</taxon>
        <taxon>Bacilli</taxon>
        <taxon>Bacillales</taxon>
        <taxon>Alicyclobacillaceae</taxon>
        <taxon>Alicyclobacillus</taxon>
    </lineage>
</organism>
<dbReference type="EMBL" id="JASGCB010000006">
    <property type="protein sequence ID" value="MDI9259699.1"/>
    <property type="molecule type" value="Genomic_DNA"/>
</dbReference>
<comment type="caution">
    <text evidence="2">The sequence shown here is derived from an EMBL/GenBank/DDBJ whole genome shotgun (WGS) entry which is preliminary data.</text>
</comment>
<evidence type="ECO:0008006" key="4">
    <source>
        <dbReference type="Google" id="ProtNLM"/>
    </source>
</evidence>
<keyword evidence="1" id="KW-0472">Membrane</keyword>
<keyword evidence="3" id="KW-1185">Reference proteome</keyword>
<name>A0ABT6XYM1_ALISE</name>
<keyword evidence="1" id="KW-1133">Transmembrane helix</keyword>
<protein>
    <recommendedName>
        <fullName evidence="4">Colicin V production protein</fullName>
    </recommendedName>
</protein>
<reference evidence="2 3" key="1">
    <citation type="submission" date="2023-04" db="EMBL/GenBank/DDBJ databases">
        <title>A. sendaiensis sub sp. chiapanensis a novel subspecie with specific adaptation in bacterial cell wall isolated from an active volcano.</title>
        <authorList>
            <person name="Alvarez Gutierrez P.E."/>
            <person name="Ortiz Cortes L.Y."/>
        </authorList>
    </citation>
    <scope>NUCLEOTIDE SEQUENCE [LARGE SCALE GENOMIC DNA]</scope>
    <source>
        <strain evidence="2 3">PA2</strain>
    </source>
</reference>
<evidence type="ECO:0000256" key="1">
    <source>
        <dbReference type="SAM" id="Phobius"/>
    </source>
</evidence>